<keyword evidence="5" id="KW-0862">Zinc</keyword>
<protein>
    <recommendedName>
        <fullName evidence="2">Thioredoxin domain-containing protein 17</fullName>
    </recommendedName>
</protein>
<evidence type="ECO:0000256" key="4">
    <source>
        <dbReference type="ARBA" id="ARBA00022771"/>
    </source>
</evidence>
<evidence type="ECO:0000259" key="7">
    <source>
        <dbReference type="Pfam" id="PF04500"/>
    </source>
</evidence>
<feature type="domain" description="FLYWCH-type" evidence="7">
    <location>
        <begin position="2"/>
        <end position="61"/>
    </location>
</feature>
<evidence type="ECO:0000256" key="1">
    <source>
        <dbReference type="ARBA" id="ARBA00008987"/>
    </source>
</evidence>
<organism evidence="9 10">
    <name type="scientific">Heterodera schachtii</name>
    <name type="common">Sugarbeet cyst nematode worm</name>
    <name type="synonym">Tylenchus schachtii</name>
    <dbReference type="NCBI Taxonomy" id="97005"/>
    <lineage>
        <taxon>Eukaryota</taxon>
        <taxon>Metazoa</taxon>
        <taxon>Ecdysozoa</taxon>
        <taxon>Nematoda</taxon>
        <taxon>Chromadorea</taxon>
        <taxon>Rhabditida</taxon>
        <taxon>Tylenchina</taxon>
        <taxon>Tylenchomorpha</taxon>
        <taxon>Tylenchoidea</taxon>
        <taxon>Heteroderidae</taxon>
        <taxon>Heteroderinae</taxon>
        <taxon>Heterodera</taxon>
    </lineage>
</organism>
<evidence type="ECO:0000256" key="2">
    <source>
        <dbReference type="ARBA" id="ARBA00016949"/>
    </source>
</evidence>
<keyword evidence="10" id="KW-1185">Reference proteome</keyword>
<gene>
    <name evidence="9" type="ORF">niasHS_016106</name>
</gene>
<sequence length="459" mass="51476">MTKRNRAKLQHNGHSYIFHTLSASGEIRFWSCEQHHARDVHCKGRLHTDLDNRVLREVGTHQCEPKPRVARVGAQRVVITGEPNTARREAQRVVITAGNKRQRGAEKPMKQSPSTTTIRSLALQNEGKPMLGQLSPTKNGTKQATRRVRRQTNATVPIPNTYTVYGNSSMEMDGMETVGMETVVWNDGGMELGPTWSTNSNRIGRSKIINYSIIMVYKFAAHGHDGLRQVLVELKHNASRVYNGGVFVYFTGEKVAETGQSWCPSCVQADPVIEQAIHELRADPDMPIHVAFITCDVGPREIWKSPDNSIKADATLDVQSVPTIIEYSQSYEKRVPGRKLDKDEQLQDKDEIINTEDSPTYFGFPINVPKNDETILNNITENEENLAKEEELGRNLEKDAALTNENLHLNHNFVCIAFHPRAPQSPATATSMSSKEIPSEGKNVRELWGNSSDEDEEEA</sequence>
<evidence type="ECO:0000256" key="3">
    <source>
        <dbReference type="ARBA" id="ARBA00022723"/>
    </source>
</evidence>
<evidence type="ECO:0000313" key="10">
    <source>
        <dbReference type="Proteomes" id="UP001620645"/>
    </source>
</evidence>
<dbReference type="EMBL" id="JBICCN010000411">
    <property type="protein sequence ID" value="KAL3070279.1"/>
    <property type="molecule type" value="Genomic_DNA"/>
</dbReference>
<dbReference type="InterPro" id="IPR010357">
    <property type="entry name" value="TXNDC17_dom"/>
</dbReference>
<dbReference type="PANTHER" id="PTHR12452:SF0">
    <property type="entry name" value="THIOREDOXIN DOMAIN-CONTAINING PROTEIN 17"/>
    <property type="match status" value="1"/>
</dbReference>
<reference evidence="9 10" key="1">
    <citation type="submission" date="2024-10" db="EMBL/GenBank/DDBJ databases">
        <authorList>
            <person name="Kim D."/>
        </authorList>
    </citation>
    <scope>NUCLEOTIDE SEQUENCE [LARGE SCALE GENOMIC DNA]</scope>
    <source>
        <strain evidence="9">Taebaek</strain>
    </source>
</reference>
<dbReference type="GO" id="GO:0008270">
    <property type="term" value="F:zinc ion binding"/>
    <property type="evidence" value="ECO:0007669"/>
    <property type="project" value="UniProtKB-KW"/>
</dbReference>
<dbReference type="AlphaFoldDB" id="A0ABD2HQP6"/>
<dbReference type="Gene3D" id="2.20.25.240">
    <property type="match status" value="1"/>
</dbReference>
<feature type="compositionally biased region" description="Polar residues" evidence="6">
    <location>
        <begin position="425"/>
        <end position="436"/>
    </location>
</feature>
<evidence type="ECO:0000313" key="9">
    <source>
        <dbReference type="EMBL" id="KAL3070279.1"/>
    </source>
</evidence>
<dbReference type="Pfam" id="PF06110">
    <property type="entry name" value="TXD17-like_Trx"/>
    <property type="match status" value="1"/>
</dbReference>
<keyword evidence="3" id="KW-0479">Metal-binding</keyword>
<comment type="similarity">
    <text evidence="1">Belongs to the thioredoxin family.</text>
</comment>
<dbReference type="Gene3D" id="3.40.30.10">
    <property type="entry name" value="Glutaredoxin"/>
    <property type="match status" value="1"/>
</dbReference>
<dbReference type="InterPro" id="IPR036249">
    <property type="entry name" value="Thioredoxin-like_sf"/>
</dbReference>
<comment type="caution">
    <text evidence="9">The sequence shown here is derived from an EMBL/GenBank/DDBJ whole genome shotgun (WGS) entry which is preliminary data.</text>
</comment>
<feature type="domain" description="Thioredoxin" evidence="8">
    <location>
        <begin position="245"/>
        <end position="343"/>
    </location>
</feature>
<feature type="compositionally biased region" description="Polar residues" evidence="6">
    <location>
        <begin position="134"/>
        <end position="143"/>
    </location>
</feature>
<proteinExistence type="inferred from homology"/>
<evidence type="ECO:0000256" key="5">
    <source>
        <dbReference type="ARBA" id="ARBA00022833"/>
    </source>
</evidence>
<dbReference type="InterPro" id="IPR045108">
    <property type="entry name" value="TXNDC17-like"/>
</dbReference>
<evidence type="ECO:0000259" key="8">
    <source>
        <dbReference type="Pfam" id="PF06110"/>
    </source>
</evidence>
<dbReference type="Pfam" id="PF04500">
    <property type="entry name" value="FLYWCH"/>
    <property type="match status" value="1"/>
</dbReference>
<keyword evidence="4" id="KW-0863">Zinc-finger</keyword>
<feature type="region of interest" description="Disordered" evidence="6">
    <location>
        <begin position="423"/>
        <end position="459"/>
    </location>
</feature>
<dbReference type="PANTHER" id="PTHR12452">
    <property type="entry name" value="42-9-9 PROTEIN-RELATED"/>
    <property type="match status" value="1"/>
</dbReference>
<feature type="region of interest" description="Disordered" evidence="6">
    <location>
        <begin position="129"/>
        <end position="150"/>
    </location>
</feature>
<name>A0ABD2HQP6_HETSC</name>
<dbReference type="SUPFAM" id="SSF52833">
    <property type="entry name" value="Thioredoxin-like"/>
    <property type="match status" value="1"/>
</dbReference>
<dbReference type="Proteomes" id="UP001620645">
    <property type="component" value="Unassembled WGS sequence"/>
</dbReference>
<accession>A0ABD2HQP6</accession>
<dbReference type="InterPro" id="IPR007588">
    <property type="entry name" value="Znf_FLYWCH"/>
</dbReference>
<evidence type="ECO:0000256" key="6">
    <source>
        <dbReference type="SAM" id="MobiDB-lite"/>
    </source>
</evidence>